<dbReference type="OrthoDB" id="10203207at2759"/>
<comment type="caution">
    <text evidence="1">The sequence shown here is derived from an EMBL/GenBank/DDBJ whole genome shotgun (WGS) entry which is preliminary data.</text>
</comment>
<proteinExistence type="predicted"/>
<name>A0A3M7T2I9_BRAPC</name>
<dbReference type="EMBL" id="REGN01000413">
    <property type="protein sequence ID" value="RNA42109.1"/>
    <property type="molecule type" value="Genomic_DNA"/>
</dbReference>
<evidence type="ECO:0000313" key="1">
    <source>
        <dbReference type="EMBL" id="RNA42109.1"/>
    </source>
</evidence>
<dbReference type="AlphaFoldDB" id="A0A3M7T2I9"/>
<protein>
    <submittedName>
        <fullName evidence="1">Uncharacterized protein</fullName>
    </submittedName>
</protein>
<sequence length="91" mass="10646">MCINCGGPHQCNSETCRMIVDKTFELNKFVIDILLEEDIMNNKSEILRVPRAAIRQESLPFDADDKSFEQFVDKIISQRLNDMSMEMQNFR</sequence>
<keyword evidence="2" id="KW-1185">Reference proteome</keyword>
<gene>
    <name evidence="1" type="ORF">BpHYR1_033751</name>
</gene>
<reference evidence="1 2" key="1">
    <citation type="journal article" date="2018" name="Sci. Rep.">
        <title>Genomic signatures of local adaptation to the degree of environmental predictability in rotifers.</title>
        <authorList>
            <person name="Franch-Gras L."/>
            <person name="Hahn C."/>
            <person name="Garcia-Roger E.M."/>
            <person name="Carmona M.J."/>
            <person name="Serra M."/>
            <person name="Gomez A."/>
        </authorList>
    </citation>
    <scope>NUCLEOTIDE SEQUENCE [LARGE SCALE GENOMIC DNA]</scope>
    <source>
        <strain evidence="1">HYR1</strain>
    </source>
</reference>
<dbReference type="Proteomes" id="UP000276133">
    <property type="component" value="Unassembled WGS sequence"/>
</dbReference>
<accession>A0A3M7T2I9</accession>
<organism evidence="1 2">
    <name type="scientific">Brachionus plicatilis</name>
    <name type="common">Marine rotifer</name>
    <name type="synonym">Brachionus muelleri</name>
    <dbReference type="NCBI Taxonomy" id="10195"/>
    <lineage>
        <taxon>Eukaryota</taxon>
        <taxon>Metazoa</taxon>
        <taxon>Spiralia</taxon>
        <taxon>Gnathifera</taxon>
        <taxon>Rotifera</taxon>
        <taxon>Eurotatoria</taxon>
        <taxon>Monogononta</taxon>
        <taxon>Pseudotrocha</taxon>
        <taxon>Ploima</taxon>
        <taxon>Brachionidae</taxon>
        <taxon>Brachionus</taxon>
    </lineage>
</organism>
<evidence type="ECO:0000313" key="2">
    <source>
        <dbReference type="Proteomes" id="UP000276133"/>
    </source>
</evidence>